<accession>A0A4P6DWR0</accession>
<evidence type="ECO:0000313" key="1">
    <source>
        <dbReference type="EMBL" id="QAY33144.1"/>
    </source>
</evidence>
<name>A0A4P6DWR0_9BIFI</name>
<proteinExistence type="predicted"/>
<dbReference type="KEGG" id="bgx:ESN35_06795"/>
<dbReference type="AlphaFoldDB" id="A0A4P6DWR0"/>
<dbReference type="Proteomes" id="UP000293589">
    <property type="component" value="Chromosome"/>
</dbReference>
<organism evidence="1 2">
    <name type="scientific">Bifidobacterium pullorum subsp. gallinarum</name>
    <dbReference type="NCBI Taxonomy" id="78344"/>
    <lineage>
        <taxon>Bacteria</taxon>
        <taxon>Bacillati</taxon>
        <taxon>Actinomycetota</taxon>
        <taxon>Actinomycetes</taxon>
        <taxon>Bifidobacteriales</taxon>
        <taxon>Bifidobacteriaceae</taxon>
        <taxon>Bifidobacterium</taxon>
    </lineage>
</organism>
<reference evidence="1 2" key="1">
    <citation type="submission" date="2019-01" db="EMBL/GenBank/DDBJ databases">
        <title>Complete genome sequence of Bifidobacterium gallinarum CACC 514.</title>
        <authorList>
            <person name="Jung M."/>
        </authorList>
    </citation>
    <scope>NUCLEOTIDE SEQUENCE [LARGE SCALE GENOMIC DNA]</scope>
    <source>
        <strain evidence="1 2">CACC 514</strain>
    </source>
</reference>
<sequence>MNTIRFKDITLPSVDKIPEKGRYVYRNCTEDSAHILRIRTEDALNAAMYVLLGPEIHMQAERRKELIRAVNELTGDDSRDFGPCISEYHEGCLIKFALVYHRSLDFNVIYHMFKTVYGEES</sequence>
<evidence type="ECO:0000313" key="2">
    <source>
        <dbReference type="Proteomes" id="UP000293589"/>
    </source>
</evidence>
<dbReference type="RefSeq" id="WP_129237661.1">
    <property type="nucleotide sequence ID" value="NZ_CP035464.1"/>
</dbReference>
<gene>
    <name evidence="1" type="ORF">ESN35_06795</name>
</gene>
<dbReference type="EMBL" id="CP035464">
    <property type="protein sequence ID" value="QAY33144.1"/>
    <property type="molecule type" value="Genomic_DNA"/>
</dbReference>
<protein>
    <submittedName>
        <fullName evidence="1">Uncharacterized protein</fullName>
    </submittedName>
</protein>